<accession>A0A225DCS3</accession>
<dbReference type="EMBL" id="NIDE01000019">
    <property type="protein sequence ID" value="OWK34929.1"/>
    <property type="molecule type" value="Genomic_DNA"/>
</dbReference>
<name>A0A225DCS3_9BACT</name>
<organism evidence="1 2">
    <name type="scientific">Fimbriiglobus ruber</name>
    <dbReference type="NCBI Taxonomy" id="1908690"/>
    <lineage>
        <taxon>Bacteria</taxon>
        <taxon>Pseudomonadati</taxon>
        <taxon>Planctomycetota</taxon>
        <taxon>Planctomycetia</taxon>
        <taxon>Gemmatales</taxon>
        <taxon>Gemmataceae</taxon>
        <taxon>Fimbriiglobus</taxon>
    </lineage>
</organism>
<sequence length="92" mass="9882">MADDKARGWSQIVKDFAKEVVVDGGMAALEKSIPQGASELSNALFAGNAFTLYGPTNVPVELTDAQSDFGDTLDQYASRVPAESTQDKELER</sequence>
<keyword evidence="2" id="KW-1185">Reference proteome</keyword>
<dbReference type="RefSeq" id="WP_088260149.1">
    <property type="nucleotide sequence ID" value="NZ_NIDE01000019.1"/>
</dbReference>
<protein>
    <submittedName>
        <fullName evidence="1">Uncharacterized protein</fullName>
    </submittedName>
</protein>
<comment type="caution">
    <text evidence="1">The sequence shown here is derived from an EMBL/GenBank/DDBJ whole genome shotgun (WGS) entry which is preliminary data.</text>
</comment>
<dbReference type="Proteomes" id="UP000214646">
    <property type="component" value="Unassembled WGS sequence"/>
</dbReference>
<evidence type="ECO:0000313" key="2">
    <source>
        <dbReference type="Proteomes" id="UP000214646"/>
    </source>
</evidence>
<reference evidence="2" key="1">
    <citation type="submission" date="2017-06" db="EMBL/GenBank/DDBJ databases">
        <title>Genome analysis of Fimbriiglobus ruber SP5, the first member of the order Planctomycetales with confirmed chitinolytic capability.</title>
        <authorList>
            <person name="Ravin N.V."/>
            <person name="Rakitin A.L."/>
            <person name="Ivanova A.A."/>
            <person name="Beletsky A.V."/>
            <person name="Kulichevskaya I.S."/>
            <person name="Mardanov A.V."/>
            <person name="Dedysh S.N."/>
        </authorList>
    </citation>
    <scope>NUCLEOTIDE SEQUENCE [LARGE SCALE GENOMIC DNA]</scope>
    <source>
        <strain evidence="2">SP5</strain>
    </source>
</reference>
<evidence type="ECO:0000313" key="1">
    <source>
        <dbReference type="EMBL" id="OWK34929.1"/>
    </source>
</evidence>
<proteinExistence type="predicted"/>
<gene>
    <name evidence="1" type="ORF">FRUB_09771</name>
</gene>
<dbReference type="AlphaFoldDB" id="A0A225DCS3"/>